<keyword evidence="5" id="KW-0732">Signal</keyword>
<dbReference type="InterPro" id="IPR006664">
    <property type="entry name" value="OMP_bac"/>
</dbReference>
<dbReference type="Pfam" id="PF13488">
    <property type="entry name" value="Gly-zipper_Omp"/>
    <property type="match status" value="1"/>
</dbReference>
<feature type="chain" id="PRO_5036807529" evidence="5">
    <location>
        <begin position="19"/>
        <end position="215"/>
    </location>
</feature>
<dbReference type="InterPro" id="IPR050330">
    <property type="entry name" value="Bact_OuterMem_StrucFunc"/>
</dbReference>
<dbReference type="InterPro" id="IPR039567">
    <property type="entry name" value="Gly-zipper"/>
</dbReference>
<dbReference type="CDD" id="cd07185">
    <property type="entry name" value="OmpA_C-like"/>
    <property type="match status" value="1"/>
</dbReference>
<proteinExistence type="predicted"/>
<dbReference type="PRINTS" id="PR01023">
    <property type="entry name" value="NAFLGMOTY"/>
</dbReference>
<keyword evidence="3" id="KW-0998">Cell outer membrane</keyword>
<dbReference type="EMBL" id="JADINE010000032">
    <property type="protein sequence ID" value="MBO8407303.1"/>
    <property type="molecule type" value="Genomic_DNA"/>
</dbReference>
<evidence type="ECO:0000256" key="4">
    <source>
        <dbReference type="PROSITE-ProRule" id="PRU00473"/>
    </source>
</evidence>
<dbReference type="PRINTS" id="PR01021">
    <property type="entry name" value="OMPADOMAIN"/>
</dbReference>
<dbReference type="PROSITE" id="PS51123">
    <property type="entry name" value="OMPA_2"/>
    <property type="match status" value="1"/>
</dbReference>
<organism evidence="7 8">
    <name type="scientific">Candidatus Enterousia excrementavium</name>
    <dbReference type="NCBI Taxonomy" id="2840789"/>
    <lineage>
        <taxon>Bacteria</taxon>
        <taxon>Pseudomonadati</taxon>
        <taxon>Pseudomonadota</taxon>
        <taxon>Alphaproteobacteria</taxon>
        <taxon>Candidatus Enterousia</taxon>
    </lineage>
</organism>
<dbReference type="Pfam" id="PF00691">
    <property type="entry name" value="OmpA"/>
    <property type="match status" value="1"/>
</dbReference>
<dbReference type="Gene3D" id="3.30.1330.60">
    <property type="entry name" value="OmpA-like domain"/>
    <property type="match status" value="1"/>
</dbReference>
<sequence length="215" mass="22084">MKKLIGLTAVLSVLSACTTINPYTGQAQTSKAVWGTAIGAATGAATGALVSDNHGTGALVGGLAGAALGGGVGYYMDTQEAELRAELASTGVSVIRDGDNIRLIMPGNITFKTDSADINAGFYATLNSVAKVLNKYDNSTVMVMGFTDSTGSAAYNQTLSQNRASAVAAYLQGQGVKSNRFEILAMGASNPIADNSTAAGRQQNRRVEIKIIPNK</sequence>
<gene>
    <name evidence="7" type="ORF">IAC77_02480</name>
</gene>
<name>A0A940DF02_9PROT</name>
<comment type="subcellular location">
    <subcellularLocation>
        <location evidence="1">Cell outer membrane</location>
    </subcellularLocation>
</comment>
<dbReference type="PROSITE" id="PS51257">
    <property type="entry name" value="PROKAR_LIPOPROTEIN"/>
    <property type="match status" value="1"/>
</dbReference>
<feature type="signal peptide" evidence="5">
    <location>
        <begin position="1"/>
        <end position="18"/>
    </location>
</feature>
<reference evidence="7" key="2">
    <citation type="journal article" date="2021" name="PeerJ">
        <title>Extensive microbial diversity within the chicken gut microbiome revealed by metagenomics and culture.</title>
        <authorList>
            <person name="Gilroy R."/>
            <person name="Ravi A."/>
            <person name="Getino M."/>
            <person name="Pursley I."/>
            <person name="Horton D.L."/>
            <person name="Alikhan N.F."/>
            <person name="Baker D."/>
            <person name="Gharbi K."/>
            <person name="Hall N."/>
            <person name="Watson M."/>
            <person name="Adriaenssens E.M."/>
            <person name="Foster-Nyarko E."/>
            <person name="Jarju S."/>
            <person name="Secka A."/>
            <person name="Antonio M."/>
            <person name="Oren A."/>
            <person name="Chaudhuri R.R."/>
            <person name="La Ragione R."/>
            <person name="Hildebrand F."/>
            <person name="Pallen M.J."/>
        </authorList>
    </citation>
    <scope>NUCLEOTIDE SEQUENCE</scope>
    <source>
        <strain evidence="7">B1-16210</strain>
    </source>
</reference>
<evidence type="ECO:0000313" key="8">
    <source>
        <dbReference type="Proteomes" id="UP000721442"/>
    </source>
</evidence>
<dbReference type="Proteomes" id="UP000721442">
    <property type="component" value="Unassembled WGS sequence"/>
</dbReference>
<keyword evidence="2 4" id="KW-0472">Membrane</keyword>
<evidence type="ECO:0000256" key="5">
    <source>
        <dbReference type="SAM" id="SignalP"/>
    </source>
</evidence>
<evidence type="ECO:0000313" key="7">
    <source>
        <dbReference type="EMBL" id="MBO8407303.1"/>
    </source>
</evidence>
<feature type="domain" description="OmpA-like" evidence="6">
    <location>
        <begin position="98"/>
        <end position="215"/>
    </location>
</feature>
<evidence type="ECO:0000256" key="3">
    <source>
        <dbReference type="ARBA" id="ARBA00023237"/>
    </source>
</evidence>
<comment type="caution">
    <text evidence="7">The sequence shown here is derived from an EMBL/GenBank/DDBJ whole genome shotgun (WGS) entry which is preliminary data.</text>
</comment>
<dbReference type="AlphaFoldDB" id="A0A940DF02"/>
<dbReference type="PANTHER" id="PTHR30329:SF21">
    <property type="entry name" value="LIPOPROTEIN YIAD-RELATED"/>
    <property type="match status" value="1"/>
</dbReference>
<dbReference type="PANTHER" id="PTHR30329">
    <property type="entry name" value="STATOR ELEMENT OF FLAGELLAR MOTOR COMPLEX"/>
    <property type="match status" value="1"/>
</dbReference>
<protein>
    <submittedName>
        <fullName evidence="7">OmpA family protein</fullName>
    </submittedName>
</protein>
<dbReference type="GO" id="GO:0009279">
    <property type="term" value="C:cell outer membrane"/>
    <property type="evidence" value="ECO:0007669"/>
    <property type="project" value="UniProtKB-SubCell"/>
</dbReference>
<dbReference type="InterPro" id="IPR036737">
    <property type="entry name" value="OmpA-like_sf"/>
</dbReference>
<evidence type="ECO:0000256" key="2">
    <source>
        <dbReference type="ARBA" id="ARBA00023136"/>
    </source>
</evidence>
<accession>A0A940DF02</accession>
<dbReference type="InterPro" id="IPR006665">
    <property type="entry name" value="OmpA-like"/>
</dbReference>
<reference evidence="7" key="1">
    <citation type="submission" date="2020-10" db="EMBL/GenBank/DDBJ databases">
        <authorList>
            <person name="Gilroy R."/>
        </authorList>
    </citation>
    <scope>NUCLEOTIDE SEQUENCE</scope>
    <source>
        <strain evidence="7">B1-16210</strain>
    </source>
</reference>
<dbReference type="SUPFAM" id="SSF103088">
    <property type="entry name" value="OmpA-like"/>
    <property type="match status" value="1"/>
</dbReference>
<evidence type="ECO:0000259" key="6">
    <source>
        <dbReference type="PROSITE" id="PS51123"/>
    </source>
</evidence>
<evidence type="ECO:0000256" key="1">
    <source>
        <dbReference type="ARBA" id="ARBA00004442"/>
    </source>
</evidence>